<gene>
    <name evidence="1" type="ORF">CQA58_06190</name>
</gene>
<keyword evidence="2" id="KW-1185">Reference proteome</keyword>
<evidence type="ECO:0000313" key="2">
    <source>
        <dbReference type="Proteomes" id="UP000257045"/>
    </source>
</evidence>
<comment type="caution">
    <text evidence="1">The sequence shown here is derived from an EMBL/GenBank/DDBJ whole genome shotgun (WGS) entry which is preliminary data.</text>
</comment>
<dbReference type="RefSeq" id="WP_115569858.1">
    <property type="nucleotide sequence ID" value="NZ_NXLV01000012.1"/>
</dbReference>
<reference evidence="1 2" key="1">
    <citation type="submission" date="2018-04" db="EMBL/GenBank/DDBJ databases">
        <title>Novel Campyloabacter and Helicobacter Species and Strains.</title>
        <authorList>
            <person name="Mannion A.J."/>
            <person name="Shen Z."/>
            <person name="Fox J.G."/>
        </authorList>
    </citation>
    <scope>NUCLEOTIDE SEQUENCE [LARGE SCALE GENOMIC DNA]</scope>
    <source>
        <strain evidence="1 2">MIT 04-9366</strain>
    </source>
</reference>
<dbReference type="OrthoDB" id="9826954at2"/>
<evidence type="ECO:0000313" key="1">
    <source>
        <dbReference type="EMBL" id="RDU70196.1"/>
    </source>
</evidence>
<proteinExistence type="predicted"/>
<dbReference type="EMBL" id="NXLV01000012">
    <property type="protein sequence ID" value="RDU70196.1"/>
    <property type="molecule type" value="Genomic_DNA"/>
</dbReference>
<accession>A0A3D8IYY2</accession>
<protein>
    <submittedName>
        <fullName evidence="1">Uncharacterized protein</fullName>
    </submittedName>
</protein>
<sequence>MIATGVNLSKKEVCTFEKTIGKFSLCGEQIPTSMGLVHYDLNSEFFVIPMLSCTSPNPNASNLYERYANEELIFEWRDFNPHQAILEFLGIGGDYFSLTGCTYLKLKAKLLYQIESYFWDMSMSDWSDELYQSYVIKPIEIMGIENRFQTKESVLIEEIGASLIDLKRLFEIHNGNKPTAIFGNQTLLNHSLWRLQ</sequence>
<organism evidence="1 2">
    <name type="scientific">Helicobacter brantae</name>
    <dbReference type="NCBI Taxonomy" id="375927"/>
    <lineage>
        <taxon>Bacteria</taxon>
        <taxon>Pseudomonadati</taxon>
        <taxon>Campylobacterota</taxon>
        <taxon>Epsilonproteobacteria</taxon>
        <taxon>Campylobacterales</taxon>
        <taxon>Helicobacteraceae</taxon>
        <taxon>Helicobacter</taxon>
    </lineage>
</organism>
<name>A0A3D8IYY2_9HELI</name>
<dbReference type="AlphaFoldDB" id="A0A3D8IYY2"/>
<dbReference type="Proteomes" id="UP000257045">
    <property type="component" value="Unassembled WGS sequence"/>
</dbReference>